<sequence length="418" mass="47473">MSQNIDSFVQRLAAEAEVELEPARSLAELAPPHQQLVTALQEAGAPTDFTACALGALRKPVASLPAGTLVVRYEQSTGPTMLVCPLLVYDHGTLTPQTVTLGNYIPKPPLLRNALVMGLGKKLAESLGKSLLKKVSPELYKQIFGKNLEDISRELDQLKTDLKGYLDELRRGLDMQKQQDDFFDVVTWFSGDYQGTVRTHLLNEPVDEVYLHRQLDKKRIALLQLAGRLEYRISTDAEVDQCTYQARRKVDLYRLVGLQYLVLLSEQLYWQRRLAQQEEKYRNGDLLRKYQDFGAAFQRTLSGLLDQLRQGRYGKITPLQDAEHPALSFFHWRDDFESHEAQDPFRGDKLHQEVPYSASWVDWMIGGSRKGPAEARARDERERHVGDVKRLFQEYVEVPIGDALAAVREGVAQLPPSL</sequence>
<dbReference type="Proteomes" id="UP000282184">
    <property type="component" value="Unassembled WGS sequence"/>
</dbReference>
<accession>A0A431U812</accession>
<name>A0A431U812_9BACT</name>
<keyword evidence="3" id="KW-1185">Reference proteome</keyword>
<organism evidence="2 3">
    <name type="scientific">Hymenobacter gummosus</name>
    <dbReference type="NCBI Taxonomy" id="1776032"/>
    <lineage>
        <taxon>Bacteria</taxon>
        <taxon>Pseudomonadati</taxon>
        <taxon>Bacteroidota</taxon>
        <taxon>Cytophagia</taxon>
        <taxon>Cytophagales</taxon>
        <taxon>Hymenobacteraceae</taxon>
        <taxon>Hymenobacter</taxon>
    </lineage>
</organism>
<evidence type="ECO:0000313" key="3">
    <source>
        <dbReference type="Proteomes" id="UP000282184"/>
    </source>
</evidence>
<feature type="coiled-coil region" evidence="1">
    <location>
        <begin position="141"/>
        <end position="168"/>
    </location>
</feature>
<evidence type="ECO:0000313" key="2">
    <source>
        <dbReference type="EMBL" id="RTQ53410.1"/>
    </source>
</evidence>
<proteinExistence type="predicted"/>
<dbReference type="EMBL" id="RXOF01000001">
    <property type="protein sequence ID" value="RTQ53410.1"/>
    <property type="molecule type" value="Genomic_DNA"/>
</dbReference>
<reference evidence="2 3" key="1">
    <citation type="submission" date="2018-12" db="EMBL/GenBank/DDBJ databases">
        <title>Hymenobacter gummosus sp. nov., isolated from a spring.</title>
        <authorList>
            <person name="Nie L."/>
        </authorList>
    </citation>
    <scope>NUCLEOTIDE SEQUENCE [LARGE SCALE GENOMIC DNA]</scope>
    <source>
        <strain evidence="2 3">KCTC 52166</strain>
    </source>
</reference>
<keyword evidence="1" id="KW-0175">Coiled coil</keyword>
<dbReference type="AlphaFoldDB" id="A0A431U812"/>
<evidence type="ECO:0000256" key="1">
    <source>
        <dbReference type="SAM" id="Coils"/>
    </source>
</evidence>
<comment type="caution">
    <text evidence="2">The sequence shown here is derived from an EMBL/GenBank/DDBJ whole genome shotgun (WGS) entry which is preliminary data.</text>
</comment>
<gene>
    <name evidence="2" type="ORF">EJV47_01325</name>
</gene>
<protein>
    <submittedName>
        <fullName evidence="2">Uncharacterized protein</fullName>
    </submittedName>
</protein>
<dbReference type="RefSeq" id="WP_126691337.1">
    <property type="nucleotide sequence ID" value="NZ_RXOF01000001.1"/>
</dbReference>